<keyword evidence="2" id="KW-0472">Membrane</keyword>
<keyword evidence="2" id="KW-0812">Transmembrane</keyword>
<dbReference type="Proteomes" id="UP000188879">
    <property type="component" value="Unassembled WGS sequence"/>
</dbReference>
<feature type="region of interest" description="Disordered" evidence="1">
    <location>
        <begin position="1"/>
        <end position="23"/>
    </location>
</feature>
<feature type="transmembrane region" description="Helical" evidence="2">
    <location>
        <begin position="58"/>
        <end position="80"/>
    </location>
</feature>
<keyword evidence="4" id="KW-1185">Reference proteome</keyword>
<reference evidence="3 4" key="1">
    <citation type="submission" date="2016-10" db="EMBL/GenBank/DDBJ databases">
        <title>Draft Genome sequence of Roseomonas sp. strain M3.</title>
        <authorList>
            <person name="Subhash Y."/>
            <person name="Lee S."/>
        </authorList>
    </citation>
    <scope>NUCLEOTIDE SEQUENCE [LARGE SCALE GENOMIC DNA]</scope>
    <source>
        <strain evidence="3 4">M3</strain>
    </source>
</reference>
<dbReference type="AlphaFoldDB" id="A0A1V2H7Y9"/>
<evidence type="ECO:0000313" key="3">
    <source>
        <dbReference type="EMBL" id="ONG58318.1"/>
    </source>
</evidence>
<organism evidence="3 4">
    <name type="scientific">Teichococcus deserti</name>
    <dbReference type="NCBI Taxonomy" id="1817963"/>
    <lineage>
        <taxon>Bacteria</taxon>
        <taxon>Pseudomonadati</taxon>
        <taxon>Pseudomonadota</taxon>
        <taxon>Alphaproteobacteria</taxon>
        <taxon>Acetobacterales</taxon>
        <taxon>Roseomonadaceae</taxon>
        <taxon>Roseomonas</taxon>
    </lineage>
</organism>
<dbReference type="EMBL" id="MLCO01000019">
    <property type="protein sequence ID" value="ONG58318.1"/>
    <property type="molecule type" value="Genomic_DNA"/>
</dbReference>
<gene>
    <name evidence="3" type="ORF">BKE38_03040</name>
</gene>
<accession>A0A1V2H7Y9</accession>
<keyword evidence="2" id="KW-1133">Transmembrane helix</keyword>
<comment type="caution">
    <text evidence="3">The sequence shown here is derived from an EMBL/GenBank/DDBJ whole genome shotgun (WGS) entry which is preliminary data.</text>
</comment>
<proteinExistence type="predicted"/>
<evidence type="ECO:0000256" key="1">
    <source>
        <dbReference type="SAM" id="MobiDB-lite"/>
    </source>
</evidence>
<evidence type="ECO:0000313" key="4">
    <source>
        <dbReference type="Proteomes" id="UP000188879"/>
    </source>
</evidence>
<sequence>MAPPSWRIAPRNGRRPGWARAGEAGLPALPPILRSRDAARLALAALPWKRWHRASRQVMLAVVLGMGGGWFVGRLAVFAIGV</sequence>
<name>A0A1V2H7Y9_9PROT</name>
<evidence type="ECO:0000256" key="2">
    <source>
        <dbReference type="SAM" id="Phobius"/>
    </source>
</evidence>
<protein>
    <submittedName>
        <fullName evidence="3">Uncharacterized protein</fullName>
    </submittedName>
</protein>
<dbReference type="RefSeq" id="WP_076955903.1">
    <property type="nucleotide sequence ID" value="NZ_MLCO01000019.1"/>
</dbReference>